<evidence type="ECO:0000313" key="2">
    <source>
        <dbReference type="Proteomes" id="UP000214746"/>
    </source>
</evidence>
<dbReference type="Pfam" id="PF16934">
    <property type="entry name" value="Mersacidin"/>
    <property type="match status" value="1"/>
</dbReference>
<organism evidence="1 2">
    <name type="scientific">Paenibacillus xerothermodurans</name>
    <dbReference type="NCBI Taxonomy" id="1977292"/>
    <lineage>
        <taxon>Bacteria</taxon>
        <taxon>Bacillati</taxon>
        <taxon>Bacillota</taxon>
        <taxon>Bacilli</taxon>
        <taxon>Bacillales</taxon>
        <taxon>Paenibacillaceae</taxon>
        <taxon>Paenibacillus</taxon>
    </lineage>
</organism>
<name>A0A2W1N858_PAEXE</name>
<gene>
    <name evidence="1" type="ORF">CBW46_015295</name>
</gene>
<dbReference type="NCBIfam" id="TIGR03893">
    <property type="entry name" value="lant_SP_1948"/>
    <property type="match status" value="1"/>
</dbReference>
<dbReference type="EMBL" id="NHRJ02000010">
    <property type="protein sequence ID" value="PZE20044.1"/>
    <property type="molecule type" value="Genomic_DNA"/>
</dbReference>
<dbReference type="GO" id="GO:0050830">
    <property type="term" value="P:defense response to Gram-positive bacterium"/>
    <property type="evidence" value="ECO:0007669"/>
    <property type="project" value="InterPro"/>
</dbReference>
<reference evidence="1" key="1">
    <citation type="submission" date="2018-06" db="EMBL/GenBank/DDBJ databases">
        <title>Paenibacillus xerothermodurans sp. nov. an extremely dry heat resistant spore forming bacterium isolated from the soil of Cape Canaveral, Florida.</title>
        <authorList>
            <person name="Seuylemezian A."/>
            <person name="Kaur N."/>
            <person name="Patil P."/>
            <person name="Patil P."/>
            <person name="Mayilraj S."/>
            <person name="Vaishampayan P."/>
        </authorList>
    </citation>
    <scope>NUCLEOTIDE SEQUENCE [LARGE SCALE GENOMIC DNA]</scope>
    <source>
        <strain evidence="1">ATCC 27380</strain>
    </source>
</reference>
<dbReference type="Proteomes" id="UP000214746">
    <property type="component" value="Unassembled WGS sequence"/>
</dbReference>
<evidence type="ECO:0000313" key="1">
    <source>
        <dbReference type="EMBL" id="PZE20044.1"/>
    </source>
</evidence>
<comment type="caution">
    <text evidence="1">The sequence shown here is derived from an EMBL/GenBank/DDBJ whole genome shotgun (WGS) entry which is preliminary data.</text>
</comment>
<dbReference type="OrthoDB" id="2666389at2"/>
<keyword evidence="2" id="KW-1185">Reference proteome</keyword>
<dbReference type="RefSeq" id="WP_089200865.1">
    <property type="nucleotide sequence ID" value="NZ_NHRJ02000010.1"/>
</dbReference>
<proteinExistence type="predicted"/>
<sequence>MTRLEALESLKANHPAGEKLVELSLDELNRTYGGGDVDAEWSPAIYATVYALRSSKWCAAGAGAGAGAVFSWITC</sequence>
<protein>
    <submittedName>
        <fullName evidence="1">Type 2 lantibiotic</fullName>
    </submittedName>
</protein>
<dbReference type="InterPro" id="IPR027632">
    <property type="entry name" value="Lant_2_A2"/>
</dbReference>
<dbReference type="AlphaFoldDB" id="A0A2W1N858"/>
<accession>A0A2W1N858</accession>